<dbReference type="OrthoDB" id="9810688at2"/>
<evidence type="ECO:0000256" key="2">
    <source>
        <dbReference type="ARBA" id="ARBA00022485"/>
    </source>
</evidence>
<reference evidence="8 9" key="1">
    <citation type="submission" date="2019-11" db="EMBL/GenBank/DDBJ databases">
        <title>Genome sequence of Moorella glycerini DSM11254.</title>
        <authorList>
            <person name="Poehlein A."/>
            <person name="Boeer T."/>
            <person name="Daniel R."/>
        </authorList>
    </citation>
    <scope>NUCLEOTIDE SEQUENCE [LARGE SCALE GENOMIC DNA]</scope>
    <source>
        <strain evidence="8 9">DSM 11254</strain>
    </source>
</reference>
<dbReference type="Pfam" id="PF13247">
    <property type="entry name" value="Fer4_11"/>
    <property type="match status" value="1"/>
</dbReference>
<dbReference type="GO" id="GO:0051539">
    <property type="term" value="F:4 iron, 4 sulfur cluster binding"/>
    <property type="evidence" value="ECO:0007669"/>
    <property type="project" value="UniProtKB-KW"/>
</dbReference>
<evidence type="ECO:0000256" key="4">
    <source>
        <dbReference type="ARBA" id="ARBA00022982"/>
    </source>
</evidence>
<dbReference type="Proteomes" id="UP000425916">
    <property type="component" value="Chromosome"/>
</dbReference>
<evidence type="ECO:0000256" key="1">
    <source>
        <dbReference type="ARBA" id="ARBA00022448"/>
    </source>
</evidence>
<dbReference type="EMBL" id="CP046244">
    <property type="protein sequence ID" value="QGP93116.1"/>
    <property type="molecule type" value="Genomic_DNA"/>
</dbReference>
<evidence type="ECO:0000256" key="3">
    <source>
        <dbReference type="ARBA" id="ARBA00022723"/>
    </source>
</evidence>
<keyword evidence="4" id="KW-0249">Electron transport</keyword>
<dbReference type="PANTHER" id="PTHR42859:SF10">
    <property type="entry name" value="DIMETHYLSULFOXIDE REDUCTASE CHAIN B"/>
    <property type="match status" value="1"/>
</dbReference>
<dbReference type="Gene3D" id="3.30.70.20">
    <property type="match status" value="2"/>
</dbReference>
<organism evidence="8 9">
    <name type="scientific">Neomoorella glycerini</name>
    <dbReference type="NCBI Taxonomy" id="55779"/>
    <lineage>
        <taxon>Bacteria</taxon>
        <taxon>Bacillati</taxon>
        <taxon>Bacillota</taxon>
        <taxon>Clostridia</taxon>
        <taxon>Neomoorellales</taxon>
        <taxon>Neomoorellaceae</taxon>
        <taxon>Neomoorella</taxon>
    </lineage>
</organism>
<sequence length="157" mass="17534">MKKLLVDYSKCTGCGSCEMHCSSRSGEFNPLLSFINVVRREKEGAFIPLVCAHCEEPVCQAVCPYGAISRVDGIVRVEQQKCRGCRLCLQVCPFGALRQLPGQKTVQKCDLCGGDPQCARYCPSGSLQYVEEEVYNRSRRRELAARVWDEATSERST</sequence>
<evidence type="ECO:0000256" key="5">
    <source>
        <dbReference type="ARBA" id="ARBA00023004"/>
    </source>
</evidence>
<accession>A0A6I5ZTN9</accession>
<name>A0A6I5ZTN9_9FIRM</name>
<feature type="domain" description="4Fe-4S ferredoxin-type" evidence="7">
    <location>
        <begin position="2"/>
        <end position="31"/>
    </location>
</feature>
<keyword evidence="3" id="KW-0479">Metal-binding</keyword>
<gene>
    <name evidence="8" type="primary">dmsB_10</name>
    <name evidence="8" type="ORF">MGLY_25140</name>
</gene>
<keyword evidence="5" id="KW-0408">Iron</keyword>
<protein>
    <submittedName>
        <fullName evidence="8">Anaerobic dimethyl sulfoxide reductase chain B</fullName>
    </submittedName>
</protein>
<dbReference type="GO" id="GO:0046872">
    <property type="term" value="F:metal ion binding"/>
    <property type="evidence" value="ECO:0007669"/>
    <property type="project" value="UniProtKB-KW"/>
</dbReference>
<evidence type="ECO:0000313" key="8">
    <source>
        <dbReference type="EMBL" id="QGP93116.1"/>
    </source>
</evidence>
<evidence type="ECO:0000259" key="7">
    <source>
        <dbReference type="PROSITE" id="PS51379"/>
    </source>
</evidence>
<dbReference type="SUPFAM" id="SSF54862">
    <property type="entry name" value="4Fe-4S ferredoxins"/>
    <property type="match status" value="1"/>
</dbReference>
<dbReference type="Pfam" id="PF00037">
    <property type="entry name" value="Fer4"/>
    <property type="match status" value="1"/>
</dbReference>
<keyword evidence="2" id="KW-0004">4Fe-4S</keyword>
<keyword evidence="9" id="KW-1185">Reference proteome</keyword>
<dbReference type="InterPro" id="IPR017900">
    <property type="entry name" value="4Fe4S_Fe_S_CS"/>
</dbReference>
<dbReference type="RefSeq" id="WP_156274319.1">
    <property type="nucleotide sequence ID" value="NZ_CP046244.1"/>
</dbReference>
<dbReference type="CDD" id="cd10550">
    <property type="entry name" value="DMSOR_beta_like"/>
    <property type="match status" value="1"/>
</dbReference>
<dbReference type="InterPro" id="IPR017896">
    <property type="entry name" value="4Fe4S_Fe-S-bd"/>
</dbReference>
<dbReference type="AlphaFoldDB" id="A0A6I5ZTN9"/>
<dbReference type="PROSITE" id="PS00198">
    <property type="entry name" value="4FE4S_FER_1"/>
    <property type="match status" value="1"/>
</dbReference>
<dbReference type="InterPro" id="IPR050294">
    <property type="entry name" value="RnfB_subfamily"/>
</dbReference>
<dbReference type="PROSITE" id="PS51379">
    <property type="entry name" value="4FE4S_FER_2"/>
    <property type="match status" value="2"/>
</dbReference>
<evidence type="ECO:0000313" key="9">
    <source>
        <dbReference type="Proteomes" id="UP000425916"/>
    </source>
</evidence>
<evidence type="ECO:0000256" key="6">
    <source>
        <dbReference type="ARBA" id="ARBA00023014"/>
    </source>
</evidence>
<keyword evidence="6" id="KW-0411">Iron-sulfur</keyword>
<feature type="domain" description="4Fe-4S ferredoxin-type" evidence="7">
    <location>
        <begin position="73"/>
        <end position="102"/>
    </location>
</feature>
<dbReference type="PANTHER" id="PTHR42859">
    <property type="entry name" value="OXIDOREDUCTASE"/>
    <property type="match status" value="1"/>
</dbReference>
<keyword evidence="1" id="KW-0813">Transport</keyword>
<proteinExistence type="predicted"/>